<dbReference type="AlphaFoldDB" id="A0A3D4S350"/>
<evidence type="ECO:0000256" key="1">
    <source>
        <dbReference type="ARBA" id="ARBA00007274"/>
    </source>
</evidence>
<keyword evidence="2 5" id="KW-0808">Transferase</keyword>
<sequence>MKDGKKIRSQKERMLAQELYLASDPELRRDALNGRRLLRLINQTDETQLDDRKQLVKELLGASGENIYIEPPFFCDYGKNIAIGENFYANTDCIFLDVARISIGHNVMFGPRVCLYTPGHPIDAVVRTSGPEFGKEISIGDNVWLGGNVIVNPGVTIGDNTIVGSGSVVTKDLPSHVIAAGNPCRVIREITDEDQRYWEEQQAIFQQDCQI</sequence>
<dbReference type="Pfam" id="PF12464">
    <property type="entry name" value="Mac"/>
    <property type="match status" value="1"/>
</dbReference>
<feature type="domain" description="Maltose/galactoside acetyltransferase" evidence="6">
    <location>
        <begin position="11"/>
        <end position="65"/>
    </location>
</feature>
<dbReference type="FunFam" id="2.160.10.10:FF:000008">
    <property type="entry name" value="Maltose O-acetyltransferase"/>
    <property type="match status" value="1"/>
</dbReference>
<organism evidence="7 8">
    <name type="scientific">Bavariicoccus seileri</name>
    <dbReference type="NCBI Taxonomy" id="549685"/>
    <lineage>
        <taxon>Bacteria</taxon>
        <taxon>Bacillati</taxon>
        <taxon>Bacillota</taxon>
        <taxon>Bacilli</taxon>
        <taxon>Lactobacillales</taxon>
        <taxon>Enterococcaceae</taxon>
        <taxon>Bavariicoccus</taxon>
    </lineage>
</organism>
<comment type="similarity">
    <text evidence="1 5">Belongs to the transferase hexapeptide repeat family.</text>
</comment>
<evidence type="ECO:0000256" key="3">
    <source>
        <dbReference type="ARBA" id="ARBA00022737"/>
    </source>
</evidence>
<dbReference type="GO" id="GO:0008870">
    <property type="term" value="F:galactoside O-acetyltransferase activity"/>
    <property type="evidence" value="ECO:0007669"/>
    <property type="project" value="TreeGrafter"/>
</dbReference>
<evidence type="ECO:0000256" key="2">
    <source>
        <dbReference type="ARBA" id="ARBA00022679"/>
    </source>
</evidence>
<dbReference type="CDD" id="cd03357">
    <property type="entry name" value="LbH_MAT_GAT"/>
    <property type="match status" value="1"/>
</dbReference>
<dbReference type="PROSITE" id="PS00101">
    <property type="entry name" value="HEXAPEP_TRANSFERASES"/>
    <property type="match status" value="1"/>
</dbReference>
<dbReference type="Proteomes" id="UP000262195">
    <property type="component" value="Unassembled WGS sequence"/>
</dbReference>
<evidence type="ECO:0000256" key="5">
    <source>
        <dbReference type="RuleBase" id="RU367021"/>
    </source>
</evidence>
<dbReference type="Pfam" id="PF00132">
    <property type="entry name" value="Hexapep"/>
    <property type="match status" value="1"/>
</dbReference>
<dbReference type="InterPro" id="IPR018357">
    <property type="entry name" value="Hexapep_transf_CS"/>
</dbReference>
<dbReference type="Gene3D" id="2.160.10.10">
    <property type="entry name" value="Hexapeptide repeat proteins"/>
    <property type="match status" value="1"/>
</dbReference>
<dbReference type="SUPFAM" id="SSF51161">
    <property type="entry name" value="Trimeric LpxA-like enzymes"/>
    <property type="match status" value="1"/>
</dbReference>
<dbReference type="InterPro" id="IPR024688">
    <property type="entry name" value="Mac_dom"/>
</dbReference>
<evidence type="ECO:0000259" key="6">
    <source>
        <dbReference type="SMART" id="SM01266"/>
    </source>
</evidence>
<dbReference type="STRING" id="1121105.GCA_000421665_01270"/>
<dbReference type="InterPro" id="IPR039369">
    <property type="entry name" value="LacA-like"/>
</dbReference>
<keyword evidence="3" id="KW-0677">Repeat</keyword>
<dbReference type="InterPro" id="IPR001451">
    <property type="entry name" value="Hexapep"/>
</dbReference>
<dbReference type="InterPro" id="IPR011004">
    <property type="entry name" value="Trimer_LpxA-like_sf"/>
</dbReference>
<proteinExistence type="inferred from homology"/>
<keyword evidence="4 5" id="KW-0012">Acyltransferase</keyword>
<evidence type="ECO:0000256" key="4">
    <source>
        <dbReference type="ARBA" id="ARBA00023315"/>
    </source>
</evidence>
<protein>
    <recommendedName>
        <fullName evidence="5">Acetyltransferase</fullName>
        <ecNumber evidence="5">2.3.1.-</ecNumber>
    </recommendedName>
</protein>
<name>A0A3D4S350_9ENTE</name>
<reference evidence="7 8" key="1">
    <citation type="journal article" date="2018" name="Nat. Biotechnol.">
        <title>A standardized bacterial taxonomy based on genome phylogeny substantially revises the tree of life.</title>
        <authorList>
            <person name="Parks D.H."/>
            <person name="Chuvochina M."/>
            <person name="Waite D.W."/>
            <person name="Rinke C."/>
            <person name="Skarshewski A."/>
            <person name="Chaumeil P.A."/>
            <person name="Hugenholtz P."/>
        </authorList>
    </citation>
    <scope>NUCLEOTIDE SEQUENCE [LARGE SCALE GENOMIC DNA]</scope>
    <source>
        <strain evidence="7">UBA11306</strain>
    </source>
</reference>
<evidence type="ECO:0000313" key="7">
    <source>
        <dbReference type="EMBL" id="HCS93253.1"/>
    </source>
</evidence>
<dbReference type="SMART" id="SM01266">
    <property type="entry name" value="Mac"/>
    <property type="match status" value="1"/>
</dbReference>
<accession>A0A3D4S350</accession>
<gene>
    <name evidence="7" type="ORF">DIW15_00910</name>
</gene>
<comment type="caution">
    <text evidence="7">The sequence shown here is derived from an EMBL/GenBank/DDBJ whole genome shotgun (WGS) entry which is preliminary data.</text>
</comment>
<dbReference type="EC" id="2.3.1.-" evidence="5"/>
<dbReference type="PANTHER" id="PTHR43017:SF1">
    <property type="entry name" value="ACETYLTRANSFERASE YJL218W-RELATED"/>
    <property type="match status" value="1"/>
</dbReference>
<dbReference type="EMBL" id="DQHO01000006">
    <property type="protein sequence ID" value="HCS93253.1"/>
    <property type="molecule type" value="Genomic_DNA"/>
</dbReference>
<dbReference type="PANTHER" id="PTHR43017">
    <property type="entry name" value="GALACTOSIDE O-ACETYLTRANSFERASE"/>
    <property type="match status" value="1"/>
</dbReference>
<evidence type="ECO:0000313" key="8">
    <source>
        <dbReference type="Proteomes" id="UP000262195"/>
    </source>
</evidence>